<name>A0AAN9PCB6_CLITE</name>
<dbReference type="InterPro" id="IPR021864">
    <property type="entry name" value="DUF3475"/>
</dbReference>
<proteinExistence type="predicted"/>
<feature type="domain" description="DUF3475" evidence="3">
    <location>
        <begin position="28"/>
        <end position="83"/>
    </location>
</feature>
<feature type="coiled-coil region" evidence="1">
    <location>
        <begin position="154"/>
        <end position="181"/>
    </location>
</feature>
<keyword evidence="5" id="KW-1185">Reference proteome</keyword>
<evidence type="ECO:0000256" key="1">
    <source>
        <dbReference type="SAM" id="Coils"/>
    </source>
</evidence>
<dbReference type="EMBL" id="JAYKXN010000004">
    <property type="protein sequence ID" value="KAK7292926.1"/>
    <property type="molecule type" value="Genomic_DNA"/>
</dbReference>
<reference evidence="4 5" key="1">
    <citation type="submission" date="2024-01" db="EMBL/GenBank/DDBJ databases">
        <title>The genomes of 5 underutilized Papilionoideae crops provide insights into root nodulation and disease resistance.</title>
        <authorList>
            <person name="Yuan L."/>
        </authorList>
    </citation>
    <scope>NUCLEOTIDE SEQUENCE [LARGE SCALE GENOMIC DNA]</scope>
    <source>
        <strain evidence="4">LY-2023</strain>
        <tissue evidence="4">Leaf</tissue>
    </source>
</reference>
<dbReference type="PANTHER" id="PTHR31371">
    <property type="entry name" value="BNAC09G50660D PROTEIN"/>
    <property type="match status" value="1"/>
</dbReference>
<dbReference type="AlphaFoldDB" id="A0AAN9PCB6"/>
<keyword evidence="1" id="KW-0175">Coiled coil</keyword>
<evidence type="ECO:0000259" key="3">
    <source>
        <dbReference type="Pfam" id="PF11961"/>
    </source>
</evidence>
<organism evidence="4 5">
    <name type="scientific">Clitoria ternatea</name>
    <name type="common">Butterfly pea</name>
    <dbReference type="NCBI Taxonomy" id="43366"/>
    <lineage>
        <taxon>Eukaryota</taxon>
        <taxon>Viridiplantae</taxon>
        <taxon>Streptophyta</taxon>
        <taxon>Embryophyta</taxon>
        <taxon>Tracheophyta</taxon>
        <taxon>Spermatophyta</taxon>
        <taxon>Magnoliopsida</taxon>
        <taxon>eudicotyledons</taxon>
        <taxon>Gunneridae</taxon>
        <taxon>Pentapetalae</taxon>
        <taxon>rosids</taxon>
        <taxon>fabids</taxon>
        <taxon>Fabales</taxon>
        <taxon>Fabaceae</taxon>
        <taxon>Papilionoideae</taxon>
        <taxon>50 kb inversion clade</taxon>
        <taxon>NPAAA clade</taxon>
        <taxon>indigoferoid/millettioid clade</taxon>
        <taxon>Phaseoleae</taxon>
        <taxon>Clitoria</taxon>
    </lineage>
</organism>
<feature type="domain" description="DUF668" evidence="2">
    <location>
        <begin position="329"/>
        <end position="424"/>
    </location>
</feature>
<dbReference type="GO" id="GO:0045927">
    <property type="term" value="P:positive regulation of growth"/>
    <property type="evidence" value="ECO:0007669"/>
    <property type="project" value="InterPro"/>
</dbReference>
<comment type="caution">
    <text evidence="4">The sequence shown here is derived from an EMBL/GenBank/DDBJ whole genome shotgun (WGS) entry which is preliminary data.</text>
</comment>
<protein>
    <submittedName>
        <fullName evidence="4">Uncharacterized protein</fullName>
    </submittedName>
</protein>
<sequence length="477" mass="55310">MARCHQGVAHLWCMFFQEQPSRSETLGILAFDAAKTMCRLISLYKSLSDGEILRLHRHIIMSKSITNLKSLDECFLLNLASAERLEDLNLAVTSVSRLAGHCSDKALIRFDTVFADIKHGVADLKKLEFGTREVERKIESMERFVSTTRSLHKAMESLTEMETAEKKLQRWRNMRANHGNKVKVECFSERILLTRRQVNYYKQVSLWNQTFDKVVGLMARIIYVVYPRICSLFGSLVSGVANDKHNNVKSVLRPNFENCCCRLEHRELYMTNLCLLDQNDGLKKRPKDSPHMMKRFNSHHIQTHRVELGNEGGAVANNNRVYRLAPPSTVGGAGLSTRYANMILLMERCAHAMAIGDDVRVVLYEMLPERLREKLSVKLKHEWLEWEKLEKGKDEGLSGVVMRWRETVEKKMEWLSPVAHNMVRWQAERNLEKQKFDTRPTVLLLQTLHYSDLQKVEEATVEVLIGLSCLYWYRKKL</sequence>
<dbReference type="Pfam" id="PF05003">
    <property type="entry name" value="DUF668"/>
    <property type="match status" value="1"/>
</dbReference>
<dbReference type="InterPro" id="IPR007700">
    <property type="entry name" value="DUF668"/>
</dbReference>
<dbReference type="Pfam" id="PF11961">
    <property type="entry name" value="DUF3475"/>
    <property type="match status" value="1"/>
</dbReference>
<evidence type="ECO:0000259" key="2">
    <source>
        <dbReference type="Pfam" id="PF05003"/>
    </source>
</evidence>
<evidence type="ECO:0000313" key="4">
    <source>
        <dbReference type="EMBL" id="KAK7292926.1"/>
    </source>
</evidence>
<accession>A0AAN9PCB6</accession>
<gene>
    <name evidence="4" type="ORF">RJT34_15784</name>
</gene>
<dbReference type="PANTHER" id="PTHR31371:SF12">
    <property type="entry name" value="AVR9_CF-9 RAPIDLY ELICITED PROTEIN"/>
    <property type="match status" value="1"/>
</dbReference>
<dbReference type="Proteomes" id="UP001359559">
    <property type="component" value="Unassembled WGS sequence"/>
</dbReference>
<evidence type="ECO:0000313" key="5">
    <source>
        <dbReference type="Proteomes" id="UP001359559"/>
    </source>
</evidence>